<feature type="compositionally biased region" description="Polar residues" evidence="1">
    <location>
        <begin position="248"/>
        <end position="261"/>
    </location>
</feature>
<evidence type="ECO:0000313" key="3">
    <source>
        <dbReference type="Proteomes" id="UP000184188"/>
    </source>
</evidence>
<dbReference type="InterPro" id="IPR018800">
    <property type="entry name" value="PRCC"/>
</dbReference>
<protein>
    <recommendedName>
        <fullName evidence="4">Mitotic checkpoint regulator, MAD2B-interacting-domain-containing protein</fullName>
    </recommendedName>
</protein>
<dbReference type="RefSeq" id="XP_022581624.1">
    <property type="nucleotide sequence ID" value="XM_022727317.1"/>
</dbReference>
<proteinExistence type="predicted"/>
<accession>A0A1L9SJ96</accession>
<dbReference type="GeneID" id="34613781"/>
<name>A0A1L9SJ96_9EURO</name>
<dbReference type="OrthoDB" id="2555634at2759"/>
<dbReference type="PANTHER" id="PTHR13621:SF2">
    <property type="entry name" value="PROLINE-RICH PROTEIN PRCC"/>
    <property type="match status" value="1"/>
</dbReference>
<dbReference type="Pfam" id="PF10253">
    <property type="entry name" value="PRCC"/>
    <property type="match status" value="1"/>
</dbReference>
<feature type="compositionally biased region" description="Low complexity" evidence="1">
    <location>
        <begin position="197"/>
        <end position="210"/>
    </location>
</feature>
<dbReference type="Proteomes" id="UP000184188">
    <property type="component" value="Unassembled WGS sequence"/>
</dbReference>
<feature type="region of interest" description="Disordered" evidence="1">
    <location>
        <begin position="1"/>
        <end position="358"/>
    </location>
</feature>
<feature type="compositionally biased region" description="Low complexity" evidence="1">
    <location>
        <begin position="267"/>
        <end position="277"/>
    </location>
</feature>
<reference evidence="3" key="1">
    <citation type="journal article" date="2017" name="Genome Biol.">
        <title>Comparative genomics reveals high biological diversity and specific adaptations in the industrially and medically important fungal genus Aspergillus.</title>
        <authorList>
            <person name="de Vries R.P."/>
            <person name="Riley R."/>
            <person name="Wiebenga A."/>
            <person name="Aguilar-Osorio G."/>
            <person name="Amillis S."/>
            <person name="Uchima C.A."/>
            <person name="Anderluh G."/>
            <person name="Asadollahi M."/>
            <person name="Askin M."/>
            <person name="Barry K."/>
            <person name="Battaglia E."/>
            <person name="Bayram O."/>
            <person name="Benocci T."/>
            <person name="Braus-Stromeyer S.A."/>
            <person name="Caldana C."/>
            <person name="Canovas D."/>
            <person name="Cerqueira G.C."/>
            <person name="Chen F."/>
            <person name="Chen W."/>
            <person name="Choi C."/>
            <person name="Clum A."/>
            <person name="Dos Santos R.A."/>
            <person name="Damasio A.R."/>
            <person name="Diallinas G."/>
            <person name="Emri T."/>
            <person name="Fekete E."/>
            <person name="Flipphi M."/>
            <person name="Freyberg S."/>
            <person name="Gallo A."/>
            <person name="Gournas C."/>
            <person name="Habgood R."/>
            <person name="Hainaut M."/>
            <person name="Harispe M.L."/>
            <person name="Henrissat B."/>
            <person name="Hilden K.S."/>
            <person name="Hope R."/>
            <person name="Hossain A."/>
            <person name="Karabika E."/>
            <person name="Karaffa L."/>
            <person name="Karanyi Z."/>
            <person name="Krasevec N."/>
            <person name="Kuo A."/>
            <person name="Kusch H."/>
            <person name="LaButti K."/>
            <person name="Lagendijk E.L."/>
            <person name="Lapidus A."/>
            <person name="Levasseur A."/>
            <person name="Lindquist E."/>
            <person name="Lipzen A."/>
            <person name="Logrieco A.F."/>
            <person name="MacCabe A."/>
            <person name="Maekelae M.R."/>
            <person name="Malavazi I."/>
            <person name="Melin P."/>
            <person name="Meyer V."/>
            <person name="Mielnichuk N."/>
            <person name="Miskei M."/>
            <person name="Molnar A.P."/>
            <person name="Mule G."/>
            <person name="Ngan C.Y."/>
            <person name="Orejas M."/>
            <person name="Orosz E."/>
            <person name="Ouedraogo J.P."/>
            <person name="Overkamp K.M."/>
            <person name="Park H.-S."/>
            <person name="Perrone G."/>
            <person name="Piumi F."/>
            <person name="Punt P.J."/>
            <person name="Ram A.F."/>
            <person name="Ramon A."/>
            <person name="Rauscher S."/>
            <person name="Record E."/>
            <person name="Riano-Pachon D.M."/>
            <person name="Robert V."/>
            <person name="Roehrig J."/>
            <person name="Ruller R."/>
            <person name="Salamov A."/>
            <person name="Salih N.S."/>
            <person name="Samson R.A."/>
            <person name="Sandor E."/>
            <person name="Sanguinetti M."/>
            <person name="Schuetze T."/>
            <person name="Sepcic K."/>
            <person name="Shelest E."/>
            <person name="Sherlock G."/>
            <person name="Sophianopoulou V."/>
            <person name="Squina F.M."/>
            <person name="Sun H."/>
            <person name="Susca A."/>
            <person name="Todd R.B."/>
            <person name="Tsang A."/>
            <person name="Unkles S.E."/>
            <person name="van de Wiele N."/>
            <person name="van Rossen-Uffink D."/>
            <person name="Oliveira J.V."/>
            <person name="Vesth T.C."/>
            <person name="Visser J."/>
            <person name="Yu J.-H."/>
            <person name="Zhou M."/>
            <person name="Andersen M.R."/>
            <person name="Archer D.B."/>
            <person name="Baker S.E."/>
            <person name="Benoit I."/>
            <person name="Brakhage A.A."/>
            <person name="Braus G.H."/>
            <person name="Fischer R."/>
            <person name="Frisvad J.C."/>
            <person name="Goldman G.H."/>
            <person name="Houbraken J."/>
            <person name="Oakley B."/>
            <person name="Pocsi I."/>
            <person name="Scazzocchio C."/>
            <person name="Seiboth B."/>
            <person name="vanKuyk P.A."/>
            <person name="Wortman J."/>
            <person name="Dyer P.S."/>
            <person name="Grigoriev I.V."/>
        </authorList>
    </citation>
    <scope>NUCLEOTIDE SEQUENCE [LARGE SCALE GENOMIC DNA]</scope>
    <source>
        <strain evidence="3">CBS 506.65</strain>
    </source>
</reference>
<evidence type="ECO:0008006" key="4">
    <source>
        <dbReference type="Google" id="ProtNLM"/>
    </source>
</evidence>
<dbReference type="STRING" id="1073090.A0A1L9SJ96"/>
<keyword evidence="3" id="KW-1185">Reference proteome</keyword>
<feature type="compositionally biased region" description="Low complexity" evidence="1">
    <location>
        <begin position="16"/>
        <end position="30"/>
    </location>
</feature>
<dbReference type="PANTHER" id="PTHR13621">
    <property type="entry name" value="PROLINE-RICH PROTEIN PRCC"/>
    <property type="match status" value="1"/>
</dbReference>
<dbReference type="GO" id="GO:0005634">
    <property type="term" value="C:nucleus"/>
    <property type="evidence" value="ECO:0007669"/>
    <property type="project" value="TreeGrafter"/>
</dbReference>
<organism evidence="2 3">
    <name type="scientific">Penicilliopsis zonata CBS 506.65</name>
    <dbReference type="NCBI Taxonomy" id="1073090"/>
    <lineage>
        <taxon>Eukaryota</taxon>
        <taxon>Fungi</taxon>
        <taxon>Dikarya</taxon>
        <taxon>Ascomycota</taxon>
        <taxon>Pezizomycotina</taxon>
        <taxon>Eurotiomycetes</taxon>
        <taxon>Eurotiomycetidae</taxon>
        <taxon>Eurotiales</taxon>
        <taxon>Aspergillaceae</taxon>
        <taxon>Penicilliopsis</taxon>
    </lineage>
</organism>
<evidence type="ECO:0000313" key="2">
    <source>
        <dbReference type="EMBL" id="OJJ47114.1"/>
    </source>
</evidence>
<feature type="compositionally biased region" description="Low complexity" evidence="1">
    <location>
        <begin position="335"/>
        <end position="345"/>
    </location>
</feature>
<gene>
    <name evidence="2" type="ORF">ASPZODRAFT_1899020</name>
</gene>
<feature type="region of interest" description="Disordered" evidence="1">
    <location>
        <begin position="421"/>
        <end position="452"/>
    </location>
</feature>
<dbReference type="VEuPathDB" id="FungiDB:ASPZODRAFT_1899020"/>
<dbReference type="AlphaFoldDB" id="A0A1L9SJ96"/>
<dbReference type="EMBL" id="KV878341">
    <property type="protein sequence ID" value="OJJ47114.1"/>
    <property type="molecule type" value="Genomic_DNA"/>
</dbReference>
<sequence length="452" mass="48231">MWNHKDASDQFSVRQSTSRRFSPSSSNTPPRRFPHTPANMALVSYSDSEASDSEVECGSQSQNTNKIAPAPSDPQKPAPGAAGFQTIVDRSNPRKIRVALPQIKPDPSSEGAQEDEDGPSRKRPRIGGGLFSGFNSLLPAPKKANTTADKAKGAAGPTRKVFSLKTGATPGFDREADAEMRFSQTALDPTPDREEAAAASTSETAASAEPEAPKEEVKLKGNPMMFKPLSVARNSKKKKSTRVIPASAVTSETVVQNQISQPAKEGQTLQSQSQTLLAPSVTPKPKVSLFSLSTDEDRTGSNTNAAEKASAYEPMVYTSNREDPAAGPQPEVEASSVSSITAGSSNQAPTLDNIANDLNLSRSQRRQLFGRQAASASRILTFNTDAEYAANQAMAHETDLAAVQHNPVRAIAPGKHSLQQLVNAANSQRDALEESFATGRRNKKEAGSKYGW</sequence>
<evidence type="ECO:0000256" key="1">
    <source>
        <dbReference type="SAM" id="MobiDB-lite"/>
    </source>
</evidence>